<dbReference type="KEGG" id="mfo:Metfor_0577"/>
<name>L0HC88_METFS</name>
<dbReference type="GeneID" id="14309250"/>
<feature type="transmembrane region" description="Helical" evidence="1">
    <location>
        <begin position="12"/>
        <end position="32"/>
    </location>
</feature>
<dbReference type="EMBL" id="CP003167">
    <property type="protein sequence ID" value="AGB01640.1"/>
    <property type="molecule type" value="Genomic_DNA"/>
</dbReference>
<reference evidence="2 3" key="2">
    <citation type="journal article" date="2014" name="Genome Announc.">
        <title>Complete Genome Sequence of Methanoregula formicica SMSPT, a Mesophilic Hydrogenotrophic Methanogen Isolated from a Methanogenic Upflow Anaerobic Sludge Blanket Reactor.</title>
        <authorList>
            <person name="Yamamoto K."/>
            <person name="Tamaki H."/>
            <person name="Cadillo-Quiroz H."/>
            <person name="Imachi H."/>
            <person name="Kyrpides N."/>
            <person name="Woyke T."/>
            <person name="Goodwin L."/>
            <person name="Zinder S.H."/>
            <person name="Kamagata Y."/>
            <person name="Liu W.T."/>
        </authorList>
    </citation>
    <scope>NUCLEOTIDE SEQUENCE [LARGE SCALE GENOMIC DNA]</scope>
    <source>
        <strain evidence="3">DSM 22288 / NBRC 105244 / SMSP</strain>
    </source>
</reference>
<organism evidence="2 3">
    <name type="scientific">Methanoregula formicica (strain DSM 22288 / NBRC 105244 / SMSP)</name>
    <dbReference type="NCBI Taxonomy" id="593750"/>
    <lineage>
        <taxon>Archaea</taxon>
        <taxon>Methanobacteriati</taxon>
        <taxon>Methanobacteriota</taxon>
        <taxon>Stenosarchaea group</taxon>
        <taxon>Methanomicrobia</taxon>
        <taxon>Methanomicrobiales</taxon>
        <taxon>Methanoregulaceae</taxon>
        <taxon>Methanoregula</taxon>
    </lineage>
</organism>
<dbReference type="STRING" id="593750.Metfor_0577"/>
<evidence type="ECO:0000313" key="2">
    <source>
        <dbReference type="EMBL" id="AGB01640.1"/>
    </source>
</evidence>
<sequence precursor="true">MDEGYTGKGRKKWWYGIAVMLMLAVFFLGIDFMMNGRITWPVAAVLFFGVGFSLLKKFGRE</sequence>
<feature type="transmembrane region" description="Helical" evidence="1">
    <location>
        <begin position="38"/>
        <end position="55"/>
    </location>
</feature>
<keyword evidence="1" id="KW-0472">Membrane</keyword>
<dbReference type="InParanoid" id="L0HC88"/>
<protein>
    <submittedName>
        <fullName evidence="2">Uncharacterized protein</fullName>
    </submittedName>
</protein>
<keyword evidence="3" id="KW-1185">Reference proteome</keyword>
<proteinExistence type="predicted"/>
<evidence type="ECO:0000313" key="3">
    <source>
        <dbReference type="Proteomes" id="UP000010824"/>
    </source>
</evidence>
<accession>L0HC88</accession>
<gene>
    <name evidence="2" type="ordered locus">Metfor_0577</name>
</gene>
<evidence type="ECO:0000256" key="1">
    <source>
        <dbReference type="SAM" id="Phobius"/>
    </source>
</evidence>
<dbReference type="AlphaFoldDB" id="L0HC88"/>
<dbReference type="HOGENOM" id="CLU_2911509_0_0_2"/>
<dbReference type="Proteomes" id="UP000010824">
    <property type="component" value="Chromosome"/>
</dbReference>
<keyword evidence="1" id="KW-0812">Transmembrane</keyword>
<reference evidence="3" key="1">
    <citation type="submission" date="2011-12" db="EMBL/GenBank/DDBJ databases">
        <title>Complete sequence of Methanoregula formicicum SMSP.</title>
        <authorList>
            <person name="Lucas S."/>
            <person name="Han J."/>
            <person name="Lapidus A."/>
            <person name="Cheng J.-F."/>
            <person name="Goodwin L."/>
            <person name="Pitluck S."/>
            <person name="Peters L."/>
            <person name="Ovchinnikova G."/>
            <person name="Teshima H."/>
            <person name="Detter J.C."/>
            <person name="Han C."/>
            <person name="Tapia R."/>
            <person name="Land M."/>
            <person name="Hauser L."/>
            <person name="Kyrpides N."/>
            <person name="Ivanova N."/>
            <person name="Pagani I."/>
            <person name="Imachi H."/>
            <person name="Tamaki H."/>
            <person name="Sekiguchi Y."/>
            <person name="Kamagata Y."/>
            <person name="Cadillo-Quiroz H."/>
            <person name="Zinder S."/>
            <person name="Liu W.-T."/>
            <person name="Woyke T."/>
        </authorList>
    </citation>
    <scope>NUCLEOTIDE SEQUENCE [LARGE SCALE GENOMIC DNA]</scope>
    <source>
        <strain evidence="3">DSM 22288 / NBRC 105244 / SMSP</strain>
    </source>
</reference>
<dbReference type="RefSeq" id="WP_015284604.1">
    <property type="nucleotide sequence ID" value="NC_019943.1"/>
</dbReference>
<keyword evidence="1" id="KW-1133">Transmembrane helix</keyword>